<protein>
    <recommendedName>
        <fullName evidence="2">MmyB-like transcription regulator ligand binding domain-containing protein</fullName>
    </recommendedName>
</protein>
<feature type="region of interest" description="Disordered" evidence="1">
    <location>
        <begin position="138"/>
        <end position="157"/>
    </location>
</feature>
<evidence type="ECO:0000313" key="3">
    <source>
        <dbReference type="EMBL" id="GAA3837725.1"/>
    </source>
</evidence>
<organism evidence="3 4">
    <name type="scientific">Sphaerisporangium flaviroseum</name>
    <dbReference type="NCBI Taxonomy" id="509199"/>
    <lineage>
        <taxon>Bacteria</taxon>
        <taxon>Bacillati</taxon>
        <taxon>Actinomycetota</taxon>
        <taxon>Actinomycetes</taxon>
        <taxon>Streptosporangiales</taxon>
        <taxon>Streptosporangiaceae</taxon>
        <taxon>Sphaerisporangium</taxon>
    </lineage>
</organism>
<evidence type="ECO:0000259" key="2">
    <source>
        <dbReference type="Pfam" id="PF17765"/>
    </source>
</evidence>
<dbReference type="Proteomes" id="UP001500888">
    <property type="component" value="Unassembled WGS sequence"/>
</dbReference>
<gene>
    <name evidence="3" type="ORF">GCM10022226_69840</name>
</gene>
<evidence type="ECO:0000313" key="4">
    <source>
        <dbReference type="Proteomes" id="UP001500888"/>
    </source>
</evidence>
<keyword evidence="4" id="KW-1185">Reference proteome</keyword>
<accession>A0ABP7J8J3</accession>
<dbReference type="InterPro" id="IPR041413">
    <property type="entry name" value="MLTR_LBD"/>
</dbReference>
<proteinExistence type="predicted"/>
<dbReference type="Pfam" id="PF17765">
    <property type="entry name" value="MLTR_LBD"/>
    <property type="match status" value="1"/>
</dbReference>
<dbReference type="EMBL" id="BAAAZR010000040">
    <property type="protein sequence ID" value="GAA3837725.1"/>
    <property type="molecule type" value="Genomic_DNA"/>
</dbReference>
<feature type="compositionally biased region" description="Basic and acidic residues" evidence="1">
    <location>
        <begin position="139"/>
        <end position="157"/>
    </location>
</feature>
<comment type="caution">
    <text evidence="3">The sequence shown here is derived from an EMBL/GenBank/DDBJ whole genome shotgun (WGS) entry which is preliminary data.</text>
</comment>
<reference evidence="4" key="1">
    <citation type="journal article" date="2019" name="Int. J. Syst. Evol. Microbiol.">
        <title>The Global Catalogue of Microorganisms (GCM) 10K type strain sequencing project: providing services to taxonomists for standard genome sequencing and annotation.</title>
        <authorList>
            <consortium name="The Broad Institute Genomics Platform"/>
            <consortium name="The Broad Institute Genome Sequencing Center for Infectious Disease"/>
            <person name="Wu L."/>
            <person name="Ma J."/>
        </authorList>
    </citation>
    <scope>NUCLEOTIDE SEQUENCE [LARGE SCALE GENOMIC DNA]</scope>
    <source>
        <strain evidence="4">JCM 16908</strain>
    </source>
</reference>
<feature type="domain" description="MmyB-like transcription regulator ligand binding" evidence="2">
    <location>
        <begin position="2"/>
        <end position="137"/>
    </location>
</feature>
<name>A0ABP7J8J3_9ACTN</name>
<sequence length="157" mass="17362">MATNAAFGVLVEGVAPELPAPPANAYRPALHPEGMAPRIVNFSEWAGHILERLHQENLRNPDERLAGLHAELVRYVPRPLVTADHLGFAVPLRLRSERGEMRLMTTITTFATAVDVTIAELKLDAFLPADQATASLLTGRDDHEGRDQRGKRMVIER</sequence>
<evidence type="ECO:0000256" key="1">
    <source>
        <dbReference type="SAM" id="MobiDB-lite"/>
    </source>
</evidence>